<sequence length="153" mass="17700">MNLIQENTKDVEWFTSLREVEKWLEINLEDFDWHFSDVVGGWTPLEDPIWVTGRELKSKIDEFDYQFSWAVISAFPLGTQPRLSEEPYADGNPNFWKGIPKKQLNDSLFEIVCWDSSATLWIGLPEELGIRVLKNAPGILDLDELNKKVANKS</sequence>
<comment type="caution">
    <text evidence="1">The sequence shown here is derived from an EMBL/GenBank/DDBJ whole genome shotgun (WGS) entry which is preliminary data.</text>
</comment>
<dbReference type="EMBL" id="JAESIY010000023">
    <property type="protein sequence ID" value="MBL3658999.1"/>
    <property type="molecule type" value="Genomic_DNA"/>
</dbReference>
<dbReference type="Proteomes" id="UP000659388">
    <property type="component" value="Unassembled WGS sequence"/>
</dbReference>
<proteinExistence type="predicted"/>
<keyword evidence="2" id="KW-1185">Reference proteome</keyword>
<name>A0A937FDY8_9BACT</name>
<evidence type="ECO:0000313" key="1">
    <source>
        <dbReference type="EMBL" id="MBL3658999.1"/>
    </source>
</evidence>
<organism evidence="1 2">
    <name type="scientific">Fulvivirga sediminis</name>
    <dbReference type="NCBI Taxonomy" id="2803949"/>
    <lineage>
        <taxon>Bacteria</taxon>
        <taxon>Pseudomonadati</taxon>
        <taxon>Bacteroidota</taxon>
        <taxon>Cytophagia</taxon>
        <taxon>Cytophagales</taxon>
        <taxon>Fulvivirgaceae</taxon>
        <taxon>Fulvivirga</taxon>
    </lineage>
</organism>
<gene>
    <name evidence="1" type="ORF">JL102_22825</name>
</gene>
<evidence type="ECO:0000313" key="2">
    <source>
        <dbReference type="Proteomes" id="UP000659388"/>
    </source>
</evidence>
<dbReference type="AlphaFoldDB" id="A0A937FDY8"/>
<dbReference type="RefSeq" id="WP_202246791.1">
    <property type="nucleotide sequence ID" value="NZ_JAESIY010000023.1"/>
</dbReference>
<protein>
    <submittedName>
        <fullName evidence="1">Uncharacterized protein</fullName>
    </submittedName>
</protein>
<reference evidence="1" key="1">
    <citation type="submission" date="2021-01" db="EMBL/GenBank/DDBJ databases">
        <title>Fulvivirga kasyanovii gen. nov., sp nov., a novel member of the phylum Bacteroidetes isolated from seawater in a mussel farm.</title>
        <authorList>
            <person name="Zhao L.-H."/>
            <person name="Wang Z.-J."/>
        </authorList>
    </citation>
    <scope>NUCLEOTIDE SEQUENCE</scope>
    <source>
        <strain evidence="1">2943</strain>
    </source>
</reference>
<accession>A0A937FDY8</accession>